<dbReference type="InterPro" id="IPR004761">
    <property type="entry name" value="Spore_GerAB"/>
</dbReference>
<comment type="subcellular location">
    <subcellularLocation>
        <location evidence="1">Membrane</location>
        <topology evidence="1">Multi-pass membrane protein</topology>
    </subcellularLocation>
</comment>
<dbReference type="NCBIfam" id="TIGR00912">
    <property type="entry name" value="2A0309"/>
    <property type="match status" value="1"/>
</dbReference>
<evidence type="ECO:0000256" key="4">
    <source>
        <dbReference type="ARBA" id="ARBA00022544"/>
    </source>
</evidence>
<feature type="transmembrane region" description="Helical" evidence="8">
    <location>
        <begin position="44"/>
        <end position="63"/>
    </location>
</feature>
<reference evidence="9 10" key="1">
    <citation type="submission" date="2023-03" db="EMBL/GenBank/DDBJ databases">
        <title>Bacillus Genome Sequencing.</title>
        <authorList>
            <person name="Dunlap C."/>
        </authorList>
    </citation>
    <scope>NUCLEOTIDE SEQUENCE [LARGE SCALE GENOMIC DNA]</scope>
    <source>
        <strain evidence="9 10">NRS-1717</strain>
    </source>
</reference>
<evidence type="ECO:0000256" key="7">
    <source>
        <dbReference type="ARBA" id="ARBA00023136"/>
    </source>
</evidence>
<feature type="transmembrane region" description="Helical" evidence="8">
    <location>
        <begin position="221"/>
        <end position="241"/>
    </location>
</feature>
<organism evidence="9 10">
    <name type="scientific">Metabacillus fastidiosus</name>
    <dbReference type="NCBI Taxonomy" id="1458"/>
    <lineage>
        <taxon>Bacteria</taxon>
        <taxon>Bacillati</taxon>
        <taxon>Bacillota</taxon>
        <taxon>Bacilli</taxon>
        <taxon>Bacillales</taxon>
        <taxon>Bacillaceae</taxon>
        <taxon>Metabacillus</taxon>
    </lineage>
</organism>
<evidence type="ECO:0000256" key="8">
    <source>
        <dbReference type="SAM" id="Phobius"/>
    </source>
</evidence>
<keyword evidence="5 8" id="KW-0812">Transmembrane</keyword>
<gene>
    <name evidence="9" type="ORF">P9271_12940</name>
</gene>
<accession>A0ABU6NZS2</accession>
<dbReference type="EMBL" id="JARTFS010000011">
    <property type="protein sequence ID" value="MED4402223.1"/>
    <property type="molecule type" value="Genomic_DNA"/>
</dbReference>
<keyword evidence="6 8" id="KW-1133">Transmembrane helix</keyword>
<comment type="caution">
    <text evidence="9">The sequence shown here is derived from an EMBL/GenBank/DDBJ whole genome shotgun (WGS) entry which is preliminary data.</text>
</comment>
<feature type="transmembrane region" description="Helical" evidence="8">
    <location>
        <begin position="333"/>
        <end position="352"/>
    </location>
</feature>
<keyword evidence="3" id="KW-0813">Transport</keyword>
<dbReference type="PANTHER" id="PTHR34975">
    <property type="entry name" value="SPORE GERMINATION PROTEIN A2"/>
    <property type="match status" value="1"/>
</dbReference>
<dbReference type="Pfam" id="PF03845">
    <property type="entry name" value="Spore_permease"/>
    <property type="match status" value="1"/>
</dbReference>
<dbReference type="PANTHER" id="PTHR34975:SF2">
    <property type="entry name" value="SPORE GERMINATION PROTEIN A2"/>
    <property type="match status" value="1"/>
</dbReference>
<evidence type="ECO:0000256" key="3">
    <source>
        <dbReference type="ARBA" id="ARBA00022448"/>
    </source>
</evidence>
<keyword evidence="7 8" id="KW-0472">Membrane</keyword>
<feature type="transmembrane region" description="Helical" evidence="8">
    <location>
        <begin position="273"/>
        <end position="292"/>
    </location>
</feature>
<keyword evidence="4" id="KW-0309">Germination</keyword>
<feature type="transmembrane region" description="Helical" evidence="8">
    <location>
        <begin position="304"/>
        <end position="321"/>
    </location>
</feature>
<evidence type="ECO:0000256" key="6">
    <source>
        <dbReference type="ARBA" id="ARBA00022989"/>
    </source>
</evidence>
<dbReference type="Proteomes" id="UP001342826">
    <property type="component" value="Unassembled WGS sequence"/>
</dbReference>
<evidence type="ECO:0000256" key="1">
    <source>
        <dbReference type="ARBA" id="ARBA00004141"/>
    </source>
</evidence>
<evidence type="ECO:0000313" key="9">
    <source>
        <dbReference type="EMBL" id="MED4402223.1"/>
    </source>
</evidence>
<feature type="transmembrane region" description="Helical" evidence="8">
    <location>
        <begin position="143"/>
        <end position="164"/>
    </location>
</feature>
<keyword evidence="10" id="KW-1185">Reference proteome</keyword>
<feature type="transmembrane region" description="Helical" evidence="8">
    <location>
        <begin position="84"/>
        <end position="109"/>
    </location>
</feature>
<proteinExistence type="inferred from homology"/>
<dbReference type="RefSeq" id="WP_328015369.1">
    <property type="nucleotide sequence ID" value="NZ_JARTFS010000011.1"/>
</dbReference>
<evidence type="ECO:0000313" key="10">
    <source>
        <dbReference type="Proteomes" id="UP001342826"/>
    </source>
</evidence>
<feature type="transmembrane region" description="Helical" evidence="8">
    <location>
        <begin position="192"/>
        <end position="209"/>
    </location>
</feature>
<protein>
    <submittedName>
        <fullName evidence="9">GerAB/ArcD/ProY family transporter</fullName>
    </submittedName>
</protein>
<evidence type="ECO:0000256" key="5">
    <source>
        <dbReference type="ARBA" id="ARBA00022692"/>
    </source>
</evidence>
<feature type="transmembrane region" description="Helical" evidence="8">
    <location>
        <begin position="115"/>
        <end position="136"/>
    </location>
</feature>
<name>A0ABU6NZS2_9BACI</name>
<evidence type="ECO:0000256" key="2">
    <source>
        <dbReference type="ARBA" id="ARBA00007998"/>
    </source>
</evidence>
<comment type="similarity">
    <text evidence="2">Belongs to the amino acid-polyamine-organocation (APC) superfamily. Spore germination protein (SGP) (TC 2.A.3.9) family.</text>
</comment>
<sequence>MRNLLKENLLISPFLVFYIINSMQLGGGALFDLRGMSQHAGYDTWISIIVSGLSMHILIWLLYQILNKGKGDIVAIHRDLFGKWVGGFLSLLFISYFLILGIFTLRIYIEVIQVWIFPHLSPFFFSLIFLLVISYFVIKGFRVVTGICFLSILYMLPILLSMLFPLEFAHYSNLFPIMDHSYKDILLSSKEATLSMVGFESLLLFYPFIKNPERSAKWAHLAIIFTTIIYVYVAIITFTFYNQEQLQHTLWSTVVLWQIIELPVLERFEHLGLSAWLLIVLPNLCVILWGVHHGISQLVTINKKILLIAIIFIIAIVSGFINKRTSIEQLSNLVSEISFYIVYGYIPFLFLAQKIIYRLKRDN</sequence>